<accession>A0ABM1ZYD2</accession>
<proteinExistence type="predicted"/>
<dbReference type="PANTHER" id="PTHR21112">
    <property type="entry name" value="CHEMOSENSORY PROTEIN A 29A-RELATED"/>
    <property type="match status" value="1"/>
</dbReference>
<feature type="chain" id="PRO_5046843949" description="Secreted protein" evidence="1">
    <location>
        <begin position="22"/>
        <end position="197"/>
    </location>
</feature>
<dbReference type="Proteomes" id="UP000069940">
    <property type="component" value="Unassembled WGS sequence"/>
</dbReference>
<evidence type="ECO:0000313" key="3">
    <source>
        <dbReference type="Proteomes" id="UP000069940"/>
    </source>
</evidence>
<keyword evidence="3" id="KW-1185">Reference proteome</keyword>
<organism evidence="2 3">
    <name type="scientific">Aedes albopictus</name>
    <name type="common">Asian tiger mosquito</name>
    <name type="synonym">Stegomyia albopicta</name>
    <dbReference type="NCBI Taxonomy" id="7160"/>
    <lineage>
        <taxon>Eukaryota</taxon>
        <taxon>Metazoa</taxon>
        <taxon>Ecdysozoa</taxon>
        <taxon>Arthropoda</taxon>
        <taxon>Hexapoda</taxon>
        <taxon>Insecta</taxon>
        <taxon>Pterygota</taxon>
        <taxon>Neoptera</taxon>
        <taxon>Endopterygota</taxon>
        <taxon>Diptera</taxon>
        <taxon>Nematocera</taxon>
        <taxon>Culicoidea</taxon>
        <taxon>Culicidae</taxon>
        <taxon>Culicinae</taxon>
        <taxon>Aedini</taxon>
        <taxon>Aedes</taxon>
        <taxon>Stegomyia</taxon>
    </lineage>
</organism>
<reference evidence="2" key="2">
    <citation type="submission" date="2025-05" db="UniProtKB">
        <authorList>
            <consortium name="EnsemblMetazoa"/>
        </authorList>
    </citation>
    <scope>IDENTIFICATION</scope>
    <source>
        <strain evidence="2">Foshan</strain>
    </source>
</reference>
<protein>
    <recommendedName>
        <fullName evidence="4">Secreted protein</fullName>
    </recommendedName>
</protein>
<reference evidence="3" key="1">
    <citation type="journal article" date="2015" name="Proc. Natl. Acad. Sci. U.S.A.">
        <title>Genome sequence of the Asian Tiger mosquito, Aedes albopictus, reveals insights into its biology, genetics, and evolution.</title>
        <authorList>
            <person name="Chen X.G."/>
            <person name="Jiang X."/>
            <person name="Gu J."/>
            <person name="Xu M."/>
            <person name="Wu Y."/>
            <person name="Deng Y."/>
            <person name="Zhang C."/>
            <person name="Bonizzoni M."/>
            <person name="Dermauw W."/>
            <person name="Vontas J."/>
            <person name="Armbruster P."/>
            <person name="Huang X."/>
            <person name="Yang Y."/>
            <person name="Zhang H."/>
            <person name="He W."/>
            <person name="Peng H."/>
            <person name="Liu Y."/>
            <person name="Wu K."/>
            <person name="Chen J."/>
            <person name="Lirakis M."/>
            <person name="Topalis P."/>
            <person name="Van Leeuwen T."/>
            <person name="Hall A.B."/>
            <person name="Jiang X."/>
            <person name="Thorpe C."/>
            <person name="Mueller R.L."/>
            <person name="Sun C."/>
            <person name="Waterhouse R.M."/>
            <person name="Yan G."/>
            <person name="Tu Z.J."/>
            <person name="Fang X."/>
            <person name="James A.A."/>
        </authorList>
    </citation>
    <scope>NUCLEOTIDE SEQUENCE [LARGE SCALE GENOMIC DNA]</scope>
    <source>
        <strain evidence="3">Foshan</strain>
    </source>
</reference>
<evidence type="ECO:0000256" key="1">
    <source>
        <dbReference type="SAM" id="SignalP"/>
    </source>
</evidence>
<feature type="signal peptide" evidence="1">
    <location>
        <begin position="1"/>
        <end position="21"/>
    </location>
</feature>
<evidence type="ECO:0000313" key="2">
    <source>
        <dbReference type="EnsemblMetazoa" id="AALFPA23_022769.P33809"/>
    </source>
</evidence>
<dbReference type="EnsemblMetazoa" id="AALFPA23_022769.R33809">
    <property type="protein sequence ID" value="AALFPA23_022769.P33809"/>
    <property type="gene ID" value="AALFPA23_022769"/>
</dbReference>
<evidence type="ECO:0008006" key="4">
    <source>
        <dbReference type="Google" id="ProtNLM"/>
    </source>
</evidence>
<dbReference type="PANTHER" id="PTHR21112:SF0">
    <property type="entry name" value="CHEMOSENSORY PROTEIN A 29A-RELATED"/>
    <property type="match status" value="1"/>
</dbReference>
<dbReference type="RefSeq" id="XP_062703066.1">
    <property type="nucleotide sequence ID" value="XM_062847082.1"/>
</dbReference>
<sequence>MNLLPVFITVFSVLLLYHIFGPQPAVRVTFERLHQLSGADVANFTNLRLFGTNDSMQFLNGSWELLQDLDNNWTQYVRLWYQPPSATDGTFLPVQTPNRSIRVCDYLNSEQYGAWWTRNRYAVNYPVPQPGRWICPFPKGEYYVRWIVLEKGVLPWVTKPGLYKMDFCLASNGVLRMVHALYFRVQSTNNQRQPNGK</sequence>
<keyword evidence="1" id="KW-0732">Signal</keyword>
<dbReference type="GeneID" id="109415308"/>
<name>A0ABM1ZYD2_AEDAL</name>